<dbReference type="InterPro" id="IPR000847">
    <property type="entry name" value="LysR_HTH_N"/>
</dbReference>
<dbReference type="InterPro" id="IPR036388">
    <property type="entry name" value="WH-like_DNA-bd_sf"/>
</dbReference>
<accession>A0ABQ5VY09</accession>
<sequence length="306" mass="33827">MEINWLKDFIALASTQNFSRAAENRYVSQPAFSRRIRALETYVGARLINRDTLPLSLTPAGALFLEHSKSMLASLEETLEQCRVIEVEDENILRIAASQSLYTTYHSTLIEPFVERGMLSVELDSVSWPAGKFVSKMQQNSCDLMLCYWHPSMGFLSSISKGQFEYVTVAQDVLIPVSKTNQLGAPTFKLPNADKSRVPLISYGSASVLRPVVDEILAVHSGTSSTLLVSQNALSNSVMALIQEGFGMGWLPQKVCEGGLNDKSLAQAGGDDFTVPLEIRLYRSRQNQKPKLNILWEEVLATMGSG</sequence>
<keyword evidence="7" id="KW-1185">Reference proteome</keyword>
<dbReference type="Gene3D" id="1.10.10.10">
    <property type="entry name" value="Winged helix-like DNA-binding domain superfamily/Winged helix DNA-binding domain"/>
    <property type="match status" value="1"/>
</dbReference>
<dbReference type="RefSeq" id="WP_284380116.1">
    <property type="nucleotide sequence ID" value="NZ_BSNN01000009.1"/>
</dbReference>
<dbReference type="EMBL" id="BSNN01000009">
    <property type="protein sequence ID" value="GLQ36320.1"/>
    <property type="molecule type" value="Genomic_DNA"/>
</dbReference>
<comment type="similarity">
    <text evidence="1">Belongs to the LysR transcriptional regulatory family.</text>
</comment>
<dbReference type="SUPFAM" id="SSF53850">
    <property type="entry name" value="Periplasmic binding protein-like II"/>
    <property type="match status" value="1"/>
</dbReference>
<evidence type="ECO:0000259" key="5">
    <source>
        <dbReference type="PROSITE" id="PS50931"/>
    </source>
</evidence>
<name>A0ABQ5VY09_9RHOB</name>
<dbReference type="PROSITE" id="PS50931">
    <property type="entry name" value="HTH_LYSR"/>
    <property type="match status" value="1"/>
</dbReference>
<keyword evidence="2" id="KW-0805">Transcription regulation</keyword>
<dbReference type="SUPFAM" id="SSF46785">
    <property type="entry name" value="Winged helix' DNA-binding domain"/>
    <property type="match status" value="1"/>
</dbReference>
<dbReference type="Pfam" id="PF00126">
    <property type="entry name" value="HTH_1"/>
    <property type="match status" value="1"/>
</dbReference>
<dbReference type="PANTHER" id="PTHR30126:SF2">
    <property type="entry name" value="HTH-TYPE TRANSCRIPTIONAL REGULATOR YJIE"/>
    <property type="match status" value="1"/>
</dbReference>
<protein>
    <submittedName>
        <fullName evidence="6">Transcriptional regulator</fullName>
    </submittedName>
</protein>
<proteinExistence type="inferred from homology"/>
<evidence type="ECO:0000313" key="6">
    <source>
        <dbReference type="EMBL" id="GLQ36320.1"/>
    </source>
</evidence>
<dbReference type="PRINTS" id="PR00039">
    <property type="entry name" value="HTHLYSR"/>
</dbReference>
<evidence type="ECO:0000256" key="3">
    <source>
        <dbReference type="ARBA" id="ARBA00023125"/>
    </source>
</evidence>
<organism evidence="6 7">
    <name type="scientific">Amylibacter marinus</name>
    <dbReference type="NCBI Taxonomy" id="1475483"/>
    <lineage>
        <taxon>Bacteria</taxon>
        <taxon>Pseudomonadati</taxon>
        <taxon>Pseudomonadota</taxon>
        <taxon>Alphaproteobacteria</taxon>
        <taxon>Rhodobacterales</taxon>
        <taxon>Paracoccaceae</taxon>
        <taxon>Amylibacter</taxon>
    </lineage>
</organism>
<dbReference type="Proteomes" id="UP001156694">
    <property type="component" value="Unassembled WGS sequence"/>
</dbReference>
<keyword evidence="4" id="KW-0804">Transcription</keyword>
<dbReference type="InterPro" id="IPR005119">
    <property type="entry name" value="LysR_subst-bd"/>
</dbReference>
<feature type="domain" description="HTH lysR-type" evidence="5">
    <location>
        <begin position="1"/>
        <end position="58"/>
    </location>
</feature>
<evidence type="ECO:0000256" key="2">
    <source>
        <dbReference type="ARBA" id="ARBA00023015"/>
    </source>
</evidence>
<dbReference type="PANTHER" id="PTHR30126">
    <property type="entry name" value="HTH-TYPE TRANSCRIPTIONAL REGULATOR"/>
    <property type="match status" value="1"/>
</dbReference>
<dbReference type="InterPro" id="IPR036390">
    <property type="entry name" value="WH_DNA-bd_sf"/>
</dbReference>
<evidence type="ECO:0000256" key="1">
    <source>
        <dbReference type="ARBA" id="ARBA00009437"/>
    </source>
</evidence>
<dbReference type="Pfam" id="PF03466">
    <property type="entry name" value="LysR_substrate"/>
    <property type="match status" value="1"/>
</dbReference>
<gene>
    <name evidence="6" type="ORF">GCM10007939_26040</name>
</gene>
<evidence type="ECO:0000256" key="4">
    <source>
        <dbReference type="ARBA" id="ARBA00023163"/>
    </source>
</evidence>
<keyword evidence="3" id="KW-0238">DNA-binding</keyword>
<reference evidence="7" key="1">
    <citation type="journal article" date="2019" name="Int. J. Syst. Evol. Microbiol.">
        <title>The Global Catalogue of Microorganisms (GCM) 10K type strain sequencing project: providing services to taxonomists for standard genome sequencing and annotation.</title>
        <authorList>
            <consortium name="The Broad Institute Genomics Platform"/>
            <consortium name="The Broad Institute Genome Sequencing Center for Infectious Disease"/>
            <person name="Wu L."/>
            <person name="Ma J."/>
        </authorList>
    </citation>
    <scope>NUCLEOTIDE SEQUENCE [LARGE SCALE GENOMIC DNA]</scope>
    <source>
        <strain evidence="7">NBRC 110140</strain>
    </source>
</reference>
<evidence type="ECO:0000313" key="7">
    <source>
        <dbReference type="Proteomes" id="UP001156694"/>
    </source>
</evidence>
<comment type="caution">
    <text evidence="6">The sequence shown here is derived from an EMBL/GenBank/DDBJ whole genome shotgun (WGS) entry which is preliminary data.</text>
</comment>